<dbReference type="Gene3D" id="1.20.140.40">
    <property type="entry name" value="Invertase/pectin methylesterase inhibitor family protein"/>
    <property type="match status" value="1"/>
</dbReference>
<organism evidence="1 2">
    <name type="scientific">Dorcoceras hygrometricum</name>
    <dbReference type="NCBI Taxonomy" id="472368"/>
    <lineage>
        <taxon>Eukaryota</taxon>
        <taxon>Viridiplantae</taxon>
        <taxon>Streptophyta</taxon>
        <taxon>Embryophyta</taxon>
        <taxon>Tracheophyta</taxon>
        <taxon>Spermatophyta</taxon>
        <taxon>Magnoliopsida</taxon>
        <taxon>eudicotyledons</taxon>
        <taxon>Gunneridae</taxon>
        <taxon>Pentapetalae</taxon>
        <taxon>asterids</taxon>
        <taxon>lamiids</taxon>
        <taxon>Lamiales</taxon>
        <taxon>Gesneriaceae</taxon>
        <taxon>Didymocarpoideae</taxon>
        <taxon>Trichosporeae</taxon>
        <taxon>Loxocarpinae</taxon>
        <taxon>Dorcoceras</taxon>
    </lineage>
</organism>
<dbReference type="CDD" id="cd14859">
    <property type="entry name" value="PMEI_like"/>
    <property type="match status" value="1"/>
</dbReference>
<gene>
    <name evidence="1" type="ORF">F511_12800</name>
</gene>
<proteinExistence type="predicted"/>
<dbReference type="Proteomes" id="UP000250235">
    <property type="component" value="Unassembled WGS sequence"/>
</dbReference>
<reference evidence="1 2" key="1">
    <citation type="journal article" date="2015" name="Proc. Natl. Acad. Sci. U.S.A.">
        <title>The resurrection genome of Boea hygrometrica: A blueprint for survival of dehydration.</title>
        <authorList>
            <person name="Xiao L."/>
            <person name="Yang G."/>
            <person name="Zhang L."/>
            <person name="Yang X."/>
            <person name="Zhao S."/>
            <person name="Ji Z."/>
            <person name="Zhou Q."/>
            <person name="Hu M."/>
            <person name="Wang Y."/>
            <person name="Chen M."/>
            <person name="Xu Y."/>
            <person name="Jin H."/>
            <person name="Xiao X."/>
            <person name="Hu G."/>
            <person name="Bao F."/>
            <person name="Hu Y."/>
            <person name="Wan P."/>
            <person name="Li L."/>
            <person name="Deng X."/>
            <person name="Kuang T."/>
            <person name="Xiang C."/>
            <person name="Zhu J.K."/>
            <person name="Oliver M.J."/>
            <person name="He Y."/>
        </authorList>
    </citation>
    <scope>NUCLEOTIDE SEQUENCE [LARGE SCALE GENOMIC DNA]</scope>
    <source>
        <strain evidence="2">cv. XS01</strain>
    </source>
</reference>
<accession>A0A2Z7D6T5</accession>
<dbReference type="SUPFAM" id="SSF101148">
    <property type="entry name" value="Plant invertase/pectin methylesterase inhibitor"/>
    <property type="match status" value="1"/>
</dbReference>
<name>A0A2Z7D6T5_9LAMI</name>
<keyword evidence="2" id="KW-1185">Reference proteome</keyword>
<dbReference type="EMBL" id="KQ988996">
    <property type="protein sequence ID" value="KZV55213.1"/>
    <property type="molecule type" value="Genomic_DNA"/>
</dbReference>
<evidence type="ECO:0000313" key="2">
    <source>
        <dbReference type="Proteomes" id="UP000250235"/>
    </source>
</evidence>
<sequence>MMDVTLVNAIKMNETVDKLYQSASEPLLKSCFHVCTIYYGSAIGYLHKAIFALESSSYKDSFFCLTTSTSLARSCEETFAEPPAARKSPITAINDYYISISTVAEEIMSIFMKRKSP</sequence>
<evidence type="ECO:0008006" key="3">
    <source>
        <dbReference type="Google" id="ProtNLM"/>
    </source>
</evidence>
<dbReference type="OrthoDB" id="764172at2759"/>
<dbReference type="AlphaFoldDB" id="A0A2Z7D6T5"/>
<evidence type="ECO:0000313" key="1">
    <source>
        <dbReference type="EMBL" id="KZV55213.1"/>
    </source>
</evidence>
<dbReference type="InterPro" id="IPR035513">
    <property type="entry name" value="Invertase/methylesterase_inhib"/>
</dbReference>
<protein>
    <recommendedName>
        <fullName evidence="3">Pectinesterase inhibitor domain-containing protein</fullName>
    </recommendedName>
</protein>